<keyword evidence="3" id="KW-1185">Reference proteome</keyword>
<organism evidence="2 3">
    <name type="scientific">Streptomyces aidingensis</name>
    <dbReference type="NCBI Taxonomy" id="910347"/>
    <lineage>
        <taxon>Bacteria</taxon>
        <taxon>Bacillati</taxon>
        <taxon>Actinomycetota</taxon>
        <taxon>Actinomycetes</taxon>
        <taxon>Kitasatosporales</taxon>
        <taxon>Streptomycetaceae</taxon>
        <taxon>Streptomyces</taxon>
    </lineage>
</organism>
<feature type="region of interest" description="Disordered" evidence="1">
    <location>
        <begin position="14"/>
        <end position="37"/>
    </location>
</feature>
<dbReference type="STRING" id="910347.SAMN05421773_103152"/>
<sequence>MTVVRPACAVPAPVAGDRARAPRAPRTPLLPTSVARG</sequence>
<dbReference type="EMBL" id="FOLM01000003">
    <property type="protein sequence ID" value="SFC38616.1"/>
    <property type="molecule type" value="Genomic_DNA"/>
</dbReference>
<reference evidence="2 3" key="1">
    <citation type="submission" date="2016-10" db="EMBL/GenBank/DDBJ databases">
        <authorList>
            <person name="de Groot N.N."/>
        </authorList>
    </citation>
    <scope>NUCLEOTIDE SEQUENCE [LARGE SCALE GENOMIC DNA]</scope>
    <source>
        <strain evidence="2 3">CGMCC 4.5739</strain>
    </source>
</reference>
<evidence type="ECO:0000256" key="1">
    <source>
        <dbReference type="SAM" id="MobiDB-lite"/>
    </source>
</evidence>
<name>A0A1I1IQU8_9ACTN</name>
<evidence type="ECO:0000313" key="2">
    <source>
        <dbReference type="EMBL" id="SFC38616.1"/>
    </source>
</evidence>
<dbReference type="AlphaFoldDB" id="A0A1I1IQU8"/>
<accession>A0A1I1IQU8</accession>
<proteinExistence type="predicted"/>
<evidence type="ECO:0000313" key="3">
    <source>
        <dbReference type="Proteomes" id="UP000199207"/>
    </source>
</evidence>
<protein>
    <submittedName>
        <fullName evidence="2">Uncharacterized protein</fullName>
    </submittedName>
</protein>
<gene>
    <name evidence="2" type="ORF">SAMN05421773_103152</name>
</gene>
<dbReference type="Proteomes" id="UP000199207">
    <property type="component" value="Unassembled WGS sequence"/>
</dbReference>